<sequence>MEEKQSTKPDNVRRFKPEPLETSSRTNRPQTSQTSDISASSQGSNETHISGENNGGGNAISGQGIDKAKQPPTVPRFRTGRVLPQPTETSSRHSRLKPKEARNINDSLEREHSSQNPLSPTSSTKVSPSVSSESSPYGTRTVTQNEGEQSDSPGRESNEKTRKRRPLRRFQPEPVESMKRSRRRPTGEPAGNTARRETPRKFPPQLIETGKRSFRRAETKDLVSPYQSWRPTQSSISVASDHSAFDSEASRSFPTESRFSYANLLQRQEGRRHSFRVPDLPDIPSNSSEDSDGSDLPSRSTSPSGLSQKDTKSSTMNDQFRESCDERFSSYLLSLAAQCAEKQLRDQALAAFPNEQVHQSVSHFAIDGDEDSDNENRGHSTSYPHAFRRESTTDLTWELEEMRRHKEEAELKDGGQQGKGVNESKFSAAAIASRQLEQSTPFLDGWQKDNGLKHMRHAASPPMLGHDIVFPMSVSPQGTTYEDEGDSHRFEETSKTGDGGQSSGLWNSYPHGKNRNEKGLWGGLCRNDEEPDLSRFKTGIVTPQPDIDGDSYFSLNQVAHSNPDTQYPGKPSDPGSHLSHVDKMLGIETEVEREFHDGFVSQVYNYLSLGYPSLARYYDHELSKISGVSIDDLRKDDLHTDAKGYVGVPDRSRVDKDRTILDKCMRWNALRLYIHEWAKQRPEMVSNGESLNAWGVRERRGSWAI</sequence>
<dbReference type="OrthoDB" id="4716584at2759"/>
<evidence type="ECO:0000313" key="2">
    <source>
        <dbReference type="EMBL" id="QKX53951.1"/>
    </source>
</evidence>
<feature type="region of interest" description="Disordered" evidence="1">
    <location>
        <begin position="1"/>
        <end position="320"/>
    </location>
</feature>
<gene>
    <name evidence="2" type="ORF">TRUGW13939_01031</name>
</gene>
<dbReference type="GeneID" id="55988544"/>
<dbReference type="Proteomes" id="UP000509510">
    <property type="component" value="Chromosome I"/>
</dbReference>
<dbReference type="RefSeq" id="XP_035340130.1">
    <property type="nucleotide sequence ID" value="XM_035484237.1"/>
</dbReference>
<feature type="compositionally biased region" description="Basic and acidic residues" evidence="1">
    <location>
        <begin position="486"/>
        <end position="495"/>
    </location>
</feature>
<name>A0A7H8QKB2_TALRU</name>
<proteinExistence type="predicted"/>
<feature type="compositionally biased region" description="Polar residues" evidence="1">
    <location>
        <begin position="297"/>
        <end position="318"/>
    </location>
</feature>
<feature type="compositionally biased region" description="Polar residues" evidence="1">
    <location>
        <begin position="225"/>
        <end position="240"/>
    </location>
</feature>
<dbReference type="AlphaFoldDB" id="A0A7H8QKB2"/>
<reference evidence="3" key="1">
    <citation type="submission" date="2020-06" db="EMBL/GenBank/DDBJ databases">
        <title>A chromosome-scale genome assembly of Talaromyces rugulosus W13939.</title>
        <authorList>
            <person name="Wang B."/>
            <person name="Guo L."/>
            <person name="Ye K."/>
            <person name="Wang L."/>
        </authorList>
    </citation>
    <scope>NUCLEOTIDE SEQUENCE [LARGE SCALE GENOMIC DNA]</scope>
    <source>
        <strain evidence="3">W13939</strain>
    </source>
</reference>
<accession>A0A7H8QKB2</accession>
<feature type="region of interest" description="Disordered" evidence="1">
    <location>
        <begin position="366"/>
        <end position="389"/>
    </location>
</feature>
<feature type="compositionally biased region" description="Basic and acidic residues" evidence="1">
    <location>
        <begin position="1"/>
        <end position="19"/>
    </location>
</feature>
<feature type="compositionally biased region" description="Polar residues" evidence="1">
    <location>
        <begin position="250"/>
        <end position="266"/>
    </location>
</feature>
<feature type="compositionally biased region" description="Basic and acidic residues" evidence="1">
    <location>
        <begin position="97"/>
        <end position="113"/>
    </location>
</feature>
<feature type="compositionally biased region" description="Basic and acidic residues" evidence="1">
    <location>
        <begin position="209"/>
        <end position="221"/>
    </location>
</feature>
<evidence type="ECO:0000313" key="3">
    <source>
        <dbReference type="Proteomes" id="UP000509510"/>
    </source>
</evidence>
<feature type="compositionally biased region" description="Low complexity" evidence="1">
    <location>
        <begin position="119"/>
        <end position="136"/>
    </location>
</feature>
<feature type="compositionally biased region" description="Polar residues" evidence="1">
    <location>
        <begin position="21"/>
        <end position="52"/>
    </location>
</feature>
<feature type="compositionally biased region" description="Polar residues" evidence="1">
    <location>
        <begin position="137"/>
        <end position="152"/>
    </location>
</feature>
<feature type="region of interest" description="Disordered" evidence="1">
    <location>
        <begin position="477"/>
        <end position="512"/>
    </location>
</feature>
<protein>
    <submittedName>
        <fullName evidence="2">Uncharacterized protein</fullName>
    </submittedName>
</protein>
<dbReference type="EMBL" id="CP055898">
    <property type="protein sequence ID" value="QKX53951.1"/>
    <property type="molecule type" value="Genomic_DNA"/>
</dbReference>
<organism evidence="2 3">
    <name type="scientific">Talaromyces rugulosus</name>
    <name type="common">Penicillium rugulosum</name>
    <dbReference type="NCBI Taxonomy" id="121627"/>
    <lineage>
        <taxon>Eukaryota</taxon>
        <taxon>Fungi</taxon>
        <taxon>Dikarya</taxon>
        <taxon>Ascomycota</taxon>
        <taxon>Pezizomycotina</taxon>
        <taxon>Eurotiomycetes</taxon>
        <taxon>Eurotiomycetidae</taxon>
        <taxon>Eurotiales</taxon>
        <taxon>Trichocomaceae</taxon>
        <taxon>Talaromyces</taxon>
        <taxon>Talaromyces sect. Islandici</taxon>
    </lineage>
</organism>
<evidence type="ECO:0000256" key="1">
    <source>
        <dbReference type="SAM" id="MobiDB-lite"/>
    </source>
</evidence>
<dbReference type="KEGG" id="trg:TRUGW13939_01031"/>
<keyword evidence="3" id="KW-1185">Reference proteome</keyword>